<dbReference type="InterPro" id="IPR008993">
    <property type="entry name" value="TIMP-like_OB-fold"/>
</dbReference>
<evidence type="ECO:0000313" key="6">
    <source>
        <dbReference type="Proteomes" id="UP000515126"/>
    </source>
</evidence>
<dbReference type="PROSITE" id="PS50092">
    <property type="entry name" value="TSP1"/>
    <property type="match status" value="1"/>
</dbReference>
<gene>
    <name evidence="7 8 9" type="primary">Adamtsl5</name>
</gene>
<reference evidence="7 8" key="1">
    <citation type="submission" date="2025-04" db="UniProtKB">
        <authorList>
            <consortium name="RefSeq"/>
        </authorList>
    </citation>
    <scope>IDENTIFICATION</scope>
</reference>
<proteinExistence type="predicted"/>
<evidence type="ECO:0000313" key="7">
    <source>
        <dbReference type="RefSeq" id="XP_029338122.1"/>
    </source>
</evidence>
<dbReference type="Pfam" id="PF00090">
    <property type="entry name" value="TSP_1"/>
    <property type="match status" value="1"/>
</dbReference>
<dbReference type="RefSeq" id="XP_029338124.1">
    <property type="nucleotide sequence ID" value="XM_029482264.1"/>
</dbReference>
<evidence type="ECO:0000256" key="1">
    <source>
        <dbReference type="ARBA" id="ARBA00004613"/>
    </source>
</evidence>
<dbReference type="Gene3D" id="2.20.100.10">
    <property type="entry name" value="Thrombospondin type-1 (TSP1) repeat"/>
    <property type="match status" value="1"/>
</dbReference>
<dbReference type="RefSeq" id="XP_029338122.1">
    <property type="nucleotide sequence ID" value="XM_029482262.1"/>
</dbReference>
<evidence type="ECO:0000313" key="8">
    <source>
        <dbReference type="RefSeq" id="XP_029338123.1"/>
    </source>
</evidence>
<dbReference type="Pfam" id="PF01759">
    <property type="entry name" value="NTR"/>
    <property type="match status" value="1"/>
</dbReference>
<feature type="disulfide bond" evidence="4">
    <location>
        <begin position="105"/>
        <end position="140"/>
    </location>
</feature>
<dbReference type="CTD" id="339366"/>
<evidence type="ECO:0000256" key="4">
    <source>
        <dbReference type="PIRSR" id="PIRSR613273-3"/>
    </source>
</evidence>
<dbReference type="PRINTS" id="PR01857">
    <property type="entry name" value="ADAMTSFAMILY"/>
</dbReference>
<dbReference type="GO" id="GO:0006508">
    <property type="term" value="P:proteolysis"/>
    <property type="evidence" value="ECO:0007669"/>
    <property type="project" value="TreeGrafter"/>
</dbReference>
<dbReference type="InterPro" id="IPR000884">
    <property type="entry name" value="TSP1_rpt"/>
</dbReference>
<evidence type="ECO:0000256" key="2">
    <source>
        <dbReference type="ARBA" id="ARBA00022525"/>
    </source>
</evidence>
<dbReference type="PANTHER" id="PTHR13723">
    <property type="entry name" value="ADAMTS A DISINTEGRIN AND METALLOPROTEASE WITH THROMBOSPONDIN MOTIFS PROTEASE"/>
    <property type="match status" value="1"/>
</dbReference>
<dbReference type="FunFam" id="2.40.50.120:FF:000021">
    <property type="entry name" value="ADAMTS like 5"/>
    <property type="match status" value="1"/>
</dbReference>
<evidence type="ECO:0000259" key="5">
    <source>
        <dbReference type="PROSITE" id="PS50189"/>
    </source>
</evidence>
<dbReference type="SMART" id="SM00643">
    <property type="entry name" value="C345C"/>
    <property type="match status" value="1"/>
</dbReference>
<dbReference type="FunFam" id="2.60.120.830:FF:000001">
    <property type="entry name" value="A disintegrin and metalloproteinase with thrombospondin motifs 1"/>
    <property type="match status" value="1"/>
</dbReference>
<dbReference type="SUPFAM" id="SSF82895">
    <property type="entry name" value="TSP-1 type 1 repeat"/>
    <property type="match status" value="1"/>
</dbReference>
<dbReference type="Gene3D" id="2.60.120.830">
    <property type="match status" value="1"/>
</dbReference>
<feature type="disulfide bond" evidence="4">
    <location>
        <begin position="101"/>
        <end position="135"/>
    </location>
</feature>
<organism evidence="6 7">
    <name type="scientific">Mus caroli</name>
    <name type="common">Ryukyu mouse</name>
    <name type="synonym">Ricefield mouse</name>
    <dbReference type="NCBI Taxonomy" id="10089"/>
    <lineage>
        <taxon>Eukaryota</taxon>
        <taxon>Metazoa</taxon>
        <taxon>Chordata</taxon>
        <taxon>Craniata</taxon>
        <taxon>Vertebrata</taxon>
        <taxon>Euteleostomi</taxon>
        <taxon>Mammalia</taxon>
        <taxon>Eutheria</taxon>
        <taxon>Euarchontoglires</taxon>
        <taxon>Glires</taxon>
        <taxon>Rodentia</taxon>
        <taxon>Myomorpha</taxon>
        <taxon>Muroidea</taxon>
        <taxon>Muridae</taxon>
        <taxon>Murinae</taxon>
        <taxon>Mus</taxon>
        <taxon>Mus</taxon>
    </lineage>
</organism>
<dbReference type="PANTHER" id="PTHR13723:SF173">
    <property type="entry name" value="ADAMTS-LIKE PROTEIN 5"/>
    <property type="match status" value="1"/>
</dbReference>
<keyword evidence="2" id="KW-0964">Secreted</keyword>
<dbReference type="InterPro" id="IPR013273">
    <property type="entry name" value="ADAMTS/ADAMTS-like"/>
</dbReference>
<dbReference type="GO" id="GO:0030198">
    <property type="term" value="P:extracellular matrix organization"/>
    <property type="evidence" value="ECO:0007669"/>
    <property type="project" value="InterPro"/>
</dbReference>
<dbReference type="Proteomes" id="UP000515126">
    <property type="component" value="Chromosome 10"/>
</dbReference>
<protein>
    <submittedName>
        <fullName evidence="7 8">ADAMTS-like protein 5 isoform X1</fullName>
    </submittedName>
</protein>
<dbReference type="InterPro" id="IPR036383">
    <property type="entry name" value="TSP1_rpt_sf"/>
</dbReference>
<sequence length="528" mass="58429">MTHMLAGGQAFWRWGEAAATSIVFRDKRTQRGLATVEQPARAEMAVHPDPALHRLLGTLCSLRPRLFPLLPFLLWTLLSCDLRGAAQGPGEWTPWGSWSRCSSSCGRGVSVRRRHCVRLPGEELCWGDSHEYRVCQLPDCPPGTTPFRDLQCSLYNGHPVLDTQKTYQWVPFHGAPNVCDLNCLAEGHAFYHSFGRVLDGTPCTPGTQGLCVAGRCLSAGCDGILGSGTLEDRCGLCGGANDSCLFVQRVFRDAGAFAGYWNVTLIPEGARHIRVAQRSHNHLALVTRGGHYVLNGDGVLSPPGTYEAAGTRVVYTRSAGPEETLQATGPTSQELLLQVLLREPNPGVHFEFWLPRERYGPFQAQVQALGWPLRQPQPREVEPQPAETPVVPEAIPARVASLPPDPCGPCPDSRGRAHRLLHYCGSDFVFQARVLGRHRQAQETRYEVRVLLIYKSRTPLRTREYVWAPGHCPCPPLAPHREYLLAARRLVSPDGTQDRLLLPHAGYARLWSPAEDSRVRLAARRCPV</sequence>
<dbReference type="SUPFAM" id="SSF50242">
    <property type="entry name" value="TIMP-like"/>
    <property type="match status" value="1"/>
</dbReference>
<dbReference type="RefSeq" id="XP_029338123.1">
    <property type="nucleotide sequence ID" value="XM_029482263.1"/>
</dbReference>
<feature type="disulfide bond" evidence="4">
    <location>
        <begin position="116"/>
        <end position="125"/>
    </location>
</feature>
<dbReference type="Gene3D" id="2.40.50.120">
    <property type="match status" value="1"/>
</dbReference>
<evidence type="ECO:0000313" key="9">
    <source>
        <dbReference type="RefSeq" id="XP_029338124.1"/>
    </source>
</evidence>
<dbReference type="GO" id="GO:0005576">
    <property type="term" value="C:extracellular region"/>
    <property type="evidence" value="ECO:0007669"/>
    <property type="project" value="UniProtKB-SubCell"/>
</dbReference>
<dbReference type="GO" id="GO:0031012">
    <property type="term" value="C:extracellular matrix"/>
    <property type="evidence" value="ECO:0007669"/>
    <property type="project" value="TreeGrafter"/>
</dbReference>
<dbReference type="Pfam" id="PF19236">
    <property type="entry name" value="ADAMTS_CR_3"/>
    <property type="match status" value="1"/>
</dbReference>
<name>A0A6P7RBP5_MUSCR</name>
<dbReference type="AlphaFoldDB" id="A0A6P7RBP5"/>
<dbReference type="Pfam" id="PF05986">
    <property type="entry name" value="ADAMTS_spacer1"/>
    <property type="match status" value="1"/>
</dbReference>
<dbReference type="InterPro" id="IPR010294">
    <property type="entry name" value="ADAMTS_spacer1"/>
</dbReference>
<dbReference type="InterPro" id="IPR045371">
    <property type="entry name" value="ADAMTS_CR_3"/>
</dbReference>
<evidence type="ECO:0000256" key="3">
    <source>
        <dbReference type="ARBA" id="ARBA00023157"/>
    </source>
</evidence>
<dbReference type="CDD" id="cd03523">
    <property type="entry name" value="NTR_like"/>
    <property type="match status" value="1"/>
</dbReference>
<dbReference type="InterPro" id="IPR018933">
    <property type="entry name" value="Netrin_module_non-TIMP"/>
</dbReference>
<dbReference type="SMART" id="SM00209">
    <property type="entry name" value="TSP1"/>
    <property type="match status" value="1"/>
</dbReference>
<dbReference type="InterPro" id="IPR050439">
    <property type="entry name" value="ADAMTS_ADAMTS-like"/>
</dbReference>
<feature type="domain" description="NTR" evidence="5">
    <location>
        <begin position="407"/>
        <end position="526"/>
    </location>
</feature>
<keyword evidence="3 4" id="KW-1015">Disulfide bond</keyword>
<dbReference type="GeneID" id="110303870"/>
<dbReference type="PROSITE" id="PS50189">
    <property type="entry name" value="NTR"/>
    <property type="match status" value="1"/>
</dbReference>
<dbReference type="InterPro" id="IPR001134">
    <property type="entry name" value="Netrin_domain"/>
</dbReference>
<dbReference type="GO" id="GO:0004222">
    <property type="term" value="F:metalloendopeptidase activity"/>
    <property type="evidence" value="ECO:0007669"/>
    <property type="project" value="TreeGrafter"/>
</dbReference>
<keyword evidence="6" id="KW-1185">Reference proteome</keyword>
<accession>A0A6P7RBP5</accession>
<comment type="subcellular location">
    <subcellularLocation>
        <location evidence="1">Secreted</location>
    </subcellularLocation>
</comment>